<dbReference type="PANTHER" id="PTHR30183:SF8">
    <property type="entry name" value="MOLYBDENUM TRANSPORT SYSTEM PERMEASE"/>
    <property type="match status" value="1"/>
</dbReference>
<evidence type="ECO:0000256" key="2">
    <source>
        <dbReference type="ARBA" id="ARBA00004651"/>
    </source>
</evidence>
<gene>
    <name evidence="13" type="primary">modB</name>
    <name evidence="13" type="ORF">HRJ53_13970</name>
</gene>
<dbReference type="EMBL" id="JACDQQ010001352">
    <property type="protein sequence ID" value="MBA0086091.1"/>
    <property type="molecule type" value="Genomic_DNA"/>
</dbReference>
<sequence length="225" mass="24197">MDWQALWLSLRLATLTTAILLIVGTPLAYWLTYSPRRWKFLVEAVVALPLVLPPTVLGFYVLLAIGPRSPVGALYGVLTGGGLLPFSFEGLLAASVLYSLPFTVQPMAGAFASVDRKLVEASWCLGISRVSTFRRIVVPLSVPGIATGAILSFAHTLGEFGVVLMVGGNIAGVTRTVSISIYDQVQALDYRAATETSLLLLAVSFVVLAVTYALQRRVWALWPTS</sequence>
<feature type="domain" description="ABC transmembrane type-1" evidence="12">
    <location>
        <begin position="6"/>
        <end position="211"/>
    </location>
</feature>
<accession>A0A7V8NRK7</accession>
<evidence type="ECO:0000256" key="6">
    <source>
        <dbReference type="ARBA" id="ARBA00022505"/>
    </source>
</evidence>
<protein>
    <recommendedName>
        <fullName evidence="11">Molybdenum transport system permease</fullName>
    </recommendedName>
</protein>
<dbReference type="Pfam" id="PF00528">
    <property type="entry name" value="BPD_transp_1"/>
    <property type="match status" value="1"/>
</dbReference>
<dbReference type="GO" id="GO:0005886">
    <property type="term" value="C:plasma membrane"/>
    <property type="evidence" value="ECO:0007669"/>
    <property type="project" value="UniProtKB-SubCell"/>
</dbReference>
<keyword evidence="14" id="KW-1185">Reference proteome</keyword>
<keyword evidence="9 10" id="KW-0472">Membrane</keyword>
<dbReference type="CDD" id="cd06261">
    <property type="entry name" value="TM_PBP2"/>
    <property type="match status" value="1"/>
</dbReference>
<dbReference type="InterPro" id="IPR035906">
    <property type="entry name" value="MetI-like_sf"/>
</dbReference>
<evidence type="ECO:0000256" key="8">
    <source>
        <dbReference type="ARBA" id="ARBA00022989"/>
    </source>
</evidence>
<feature type="transmembrane region" description="Helical" evidence="10">
    <location>
        <begin position="72"/>
        <end position="98"/>
    </location>
</feature>
<evidence type="ECO:0000256" key="9">
    <source>
        <dbReference type="ARBA" id="ARBA00023136"/>
    </source>
</evidence>
<organism evidence="13 14">
    <name type="scientific">Candidatus Acidiferrum panamense</name>
    <dbReference type="NCBI Taxonomy" id="2741543"/>
    <lineage>
        <taxon>Bacteria</taxon>
        <taxon>Pseudomonadati</taxon>
        <taxon>Acidobacteriota</taxon>
        <taxon>Terriglobia</taxon>
        <taxon>Candidatus Acidiferrales</taxon>
        <taxon>Candidatus Acidiferrum</taxon>
    </lineage>
</organism>
<dbReference type="InterPro" id="IPR000515">
    <property type="entry name" value="MetI-like"/>
</dbReference>
<evidence type="ECO:0000256" key="10">
    <source>
        <dbReference type="RuleBase" id="RU363032"/>
    </source>
</evidence>
<evidence type="ECO:0000256" key="4">
    <source>
        <dbReference type="ARBA" id="ARBA00022448"/>
    </source>
</evidence>
<evidence type="ECO:0000256" key="7">
    <source>
        <dbReference type="ARBA" id="ARBA00022692"/>
    </source>
</evidence>
<keyword evidence="4 10" id="KW-0813">Transport</keyword>
<comment type="similarity">
    <text evidence="3 11">Belongs to the binding-protein-dependent transport system permease family. CysTW subfamily.</text>
</comment>
<dbReference type="SUPFAM" id="SSF161098">
    <property type="entry name" value="MetI-like"/>
    <property type="match status" value="1"/>
</dbReference>
<comment type="caution">
    <text evidence="13">The sequence shown here is derived from an EMBL/GenBank/DDBJ whole genome shotgun (WGS) entry which is preliminary data.</text>
</comment>
<dbReference type="Gene3D" id="1.10.3720.10">
    <property type="entry name" value="MetI-like"/>
    <property type="match status" value="1"/>
</dbReference>
<keyword evidence="8 10" id="KW-1133">Transmembrane helix</keyword>
<comment type="subcellular location">
    <subcellularLocation>
        <location evidence="2 10">Cell membrane</location>
        <topology evidence="2 10">Multi-pass membrane protein</topology>
    </subcellularLocation>
</comment>
<dbReference type="GO" id="GO:0015098">
    <property type="term" value="F:molybdate ion transmembrane transporter activity"/>
    <property type="evidence" value="ECO:0007669"/>
    <property type="project" value="UniProtKB-UniRule"/>
</dbReference>
<evidence type="ECO:0000259" key="12">
    <source>
        <dbReference type="PROSITE" id="PS50928"/>
    </source>
</evidence>
<dbReference type="AlphaFoldDB" id="A0A7V8NRK7"/>
<feature type="transmembrane region" description="Helical" evidence="10">
    <location>
        <begin position="198"/>
        <end position="215"/>
    </location>
</feature>
<dbReference type="PROSITE" id="PS50928">
    <property type="entry name" value="ABC_TM1"/>
    <property type="match status" value="1"/>
</dbReference>
<keyword evidence="7 10" id="KW-0812">Transmembrane</keyword>
<reference evidence="13" key="1">
    <citation type="submission" date="2020-06" db="EMBL/GenBank/DDBJ databases">
        <title>Legume-microbial interactions unlock mineral nutrients during tropical forest succession.</title>
        <authorList>
            <person name="Epihov D.Z."/>
        </authorList>
    </citation>
    <scope>NUCLEOTIDE SEQUENCE [LARGE SCALE GENOMIC DNA]</scope>
    <source>
        <strain evidence="13">Pan2503</strain>
    </source>
</reference>
<dbReference type="InterPro" id="IPR011867">
    <property type="entry name" value="ModB_ABC"/>
</dbReference>
<proteinExistence type="inferred from homology"/>
<evidence type="ECO:0000256" key="1">
    <source>
        <dbReference type="ARBA" id="ARBA00002949"/>
    </source>
</evidence>
<name>A0A7V8NRK7_9BACT</name>
<dbReference type="PANTHER" id="PTHR30183">
    <property type="entry name" value="MOLYBDENUM TRANSPORT SYSTEM PERMEASE PROTEIN MODB"/>
    <property type="match status" value="1"/>
</dbReference>
<feature type="transmembrane region" description="Helical" evidence="10">
    <location>
        <begin position="136"/>
        <end position="154"/>
    </location>
</feature>
<evidence type="ECO:0000313" key="13">
    <source>
        <dbReference type="EMBL" id="MBA0086091.1"/>
    </source>
</evidence>
<dbReference type="NCBIfam" id="TIGR02141">
    <property type="entry name" value="modB_ABC"/>
    <property type="match status" value="1"/>
</dbReference>
<comment type="function">
    <text evidence="1 11">Part of the binding-protein-dependent transport system for molybdenum; probably responsible for the translocation of the substrate across the membrane.</text>
</comment>
<evidence type="ECO:0000313" key="14">
    <source>
        <dbReference type="Proteomes" id="UP000567293"/>
    </source>
</evidence>
<feature type="transmembrane region" description="Helical" evidence="10">
    <location>
        <begin position="12"/>
        <end position="32"/>
    </location>
</feature>
<feature type="transmembrane region" description="Helical" evidence="10">
    <location>
        <begin position="160"/>
        <end position="177"/>
    </location>
</feature>
<evidence type="ECO:0000256" key="3">
    <source>
        <dbReference type="ARBA" id="ARBA00007069"/>
    </source>
</evidence>
<feature type="transmembrane region" description="Helical" evidence="10">
    <location>
        <begin position="44"/>
        <end position="66"/>
    </location>
</feature>
<keyword evidence="6 11" id="KW-0500">Molybdenum</keyword>
<evidence type="ECO:0000256" key="5">
    <source>
        <dbReference type="ARBA" id="ARBA00022475"/>
    </source>
</evidence>
<dbReference type="Proteomes" id="UP000567293">
    <property type="component" value="Unassembled WGS sequence"/>
</dbReference>
<keyword evidence="5 11" id="KW-1003">Cell membrane</keyword>
<evidence type="ECO:0000256" key="11">
    <source>
        <dbReference type="RuleBase" id="RU365097"/>
    </source>
</evidence>